<gene>
    <name evidence="1" type="ORF">ACFSB2_25400</name>
</gene>
<protein>
    <recommendedName>
        <fullName evidence="3">Response regulator receiver domain-containing protein</fullName>
    </recommendedName>
</protein>
<dbReference type="InterPro" id="IPR011006">
    <property type="entry name" value="CheY-like_superfamily"/>
</dbReference>
<dbReference type="RefSeq" id="WP_377945954.1">
    <property type="nucleotide sequence ID" value="NZ_JBHUCX010000099.1"/>
</dbReference>
<dbReference type="EMBL" id="JBHUCX010000099">
    <property type="protein sequence ID" value="MFD1678008.1"/>
    <property type="molecule type" value="Genomic_DNA"/>
</dbReference>
<evidence type="ECO:0000313" key="2">
    <source>
        <dbReference type="Proteomes" id="UP001597079"/>
    </source>
</evidence>
<accession>A0ABW4JS42</accession>
<comment type="caution">
    <text evidence="1">The sequence shown here is derived from an EMBL/GenBank/DDBJ whole genome shotgun (WGS) entry which is preliminary data.</text>
</comment>
<reference evidence="2" key="1">
    <citation type="journal article" date="2019" name="Int. J. Syst. Evol. Microbiol.">
        <title>The Global Catalogue of Microorganisms (GCM) 10K type strain sequencing project: providing services to taxonomists for standard genome sequencing and annotation.</title>
        <authorList>
            <consortium name="The Broad Institute Genomics Platform"/>
            <consortium name="The Broad Institute Genome Sequencing Center for Infectious Disease"/>
            <person name="Wu L."/>
            <person name="Ma J."/>
        </authorList>
    </citation>
    <scope>NUCLEOTIDE SEQUENCE [LARGE SCALE GENOMIC DNA]</scope>
    <source>
        <strain evidence="2">CGMCC 1.12286</strain>
    </source>
</reference>
<organism evidence="1 2">
    <name type="scientific">Alicyclobacillus fodiniaquatilis</name>
    <dbReference type="NCBI Taxonomy" id="1661150"/>
    <lineage>
        <taxon>Bacteria</taxon>
        <taxon>Bacillati</taxon>
        <taxon>Bacillota</taxon>
        <taxon>Bacilli</taxon>
        <taxon>Bacillales</taxon>
        <taxon>Alicyclobacillaceae</taxon>
        <taxon>Alicyclobacillus</taxon>
    </lineage>
</organism>
<evidence type="ECO:0000313" key="1">
    <source>
        <dbReference type="EMBL" id="MFD1678008.1"/>
    </source>
</evidence>
<name>A0ABW4JS42_9BACL</name>
<proteinExistence type="predicted"/>
<keyword evidence="2" id="KW-1185">Reference proteome</keyword>
<evidence type="ECO:0008006" key="3">
    <source>
        <dbReference type="Google" id="ProtNLM"/>
    </source>
</evidence>
<dbReference type="SUPFAM" id="SSF52172">
    <property type="entry name" value="CheY-like"/>
    <property type="match status" value="1"/>
</dbReference>
<sequence>MRNILVVDDDKEITYLTSTYLQAEGFKISCWNQSANREYGRGSTESGVNGHVVSSI</sequence>
<dbReference type="Proteomes" id="UP001597079">
    <property type="component" value="Unassembled WGS sequence"/>
</dbReference>